<gene>
    <name evidence="1" type="ORF">C1H46_032366</name>
</gene>
<sequence length="120" mass="13232">MTQSLCYVDVDGETYLGQEQKTKKDAEISAAKAAYGALRGIKYLDTIKSRTWGEYGILPLYHFNRDFGFATLKIEAEGEEGWDDKGKMVSCPSRATLSSPLCPLDSQPWLPINGFSAKGS</sequence>
<organism evidence="1 2">
    <name type="scientific">Malus baccata</name>
    <name type="common">Siberian crab apple</name>
    <name type="synonym">Pyrus baccata</name>
    <dbReference type="NCBI Taxonomy" id="106549"/>
    <lineage>
        <taxon>Eukaryota</taxon>
        <taxon>Viridiplantae</taxon>
        <taxon>Streptophyta</taxon>
        <taxon>Embryophyta</taxon>
        <taxon>Tracheophyta</taxon>
        <taxon>Spermatophyta</taxon>
        <taxon>Magnoliopsida</taxon>
        <taxon>eudicotyledons</taxon>
        <taxon>Gunneridae</taxon>
        <taxon>Pentapetalae</taxon>
        <taxon>rosids</taxon>
        <taxon>fabids</taxon>
        <taxon>Rosales</taxon>
        <taxon>Rosaceae</taxon>
        <taxon>Amygdaloideae</taxon>
        <taxon>Maleae</taxon>
        <taxon>Malus</taxon>
    </lineage>
</organism>
<protein>
    <recommendedName>
        <fullName evidence="3">DRBM domain-containing protein</fullName>
    </recommendedName>
</protein>
<evidence type="ECO:0000313" key="2">
    <source>
        <dbReference type="Proteomes" id="UP000315295"/>
    </source>
</evidence>
<accession>A0A540L6H9</accession>
<proteinExistence type="predicted"/>
<reference evidence="1 2" key="1">
    <citation type="journal article" date="2019" name="G3 (Bethesda)">
        <title>Sequencing of a Wild Apple (Malus baccata) Genome Unravels the Differences Between Cultivated and Wild Apple Species Regarding Disease Resistance and Cold Tolerance.</title>
        <authorList>
            <person name="Chen X."/>
        </authorList>
    </citation>
    <scope>NUCLEOTIDE SEQUENCE [LARGE SCALE GENOMIC DNA]</scope>
    <source>
        <strain evidence="2">cv. Shandingzi</strain>
        <tissue evidence="1">Leaves</tissue>
    </source>
</reference>
<dbReference type="SUPFAM" id="SSF54768">
    <property type="entry name" value="dsRNA-binding domain-like"/>
    <property type="match status" value="1"/>
</dbReference>
<name>A0A540L6H9_MALBA</name>
<evidence type="ECO:0008006" key="3">
    <source>
        <dbReference type="Google" id="ProtNLM"/>
    </source>
</evidence>
<dbReference type="EMBL" id="VIEB01000738">
    <property type="protein sequence ID" value="TQD82088.1"/>
    <property type="molecule type" value="Genomic_DNA"/>
</dbReference>
<dbReference type="Proteomes" id="UP000315295">
    <property type="component" value="Unassembled WGS sequence"/>
</dbReference>
<evidence type="ECO:0000313" key="1">
    <source>
        <dbReference type="EMBL" id="TQD82088.1"/>
    </source>
</evidence>
<comment type="caution">
    <text evidence="1">The sequence shown here is derived from an EMBL/GenBank/DDBJ whole genome shotgun (WGS) entry which is preliminary data.</text>
</comment>
<keyword evidence="2" id="KW-1185">Reference proteome</keyword>
<dbReference type="AlphaFoldDB" id="A0A540L6H9"/>
<dbReference type="Gene3D" id="3.30.160.20">
    <property type="match status" value="1"/>
</dbReference>